<protein>
    <submittedName>
        <fullName evidence="1">Uncharacterized protein</fullName>
    </submittedName>
</protein>
<comment type="caution">
    <text evidence="1">The sequence shown here is derived from an EMBL/GenBank/DDBJ whole genome shotgun (WGS) entry which is preliminary data.</text>
</comment>
<dbReference type="Proteomes" id="UP001346869">
    <property type="component" value="Unassembled WGS sequence"/>
</dbReference>
<accession>A0AAN7XA86</accession>
<evidence type="ECO:0000313" key="2">
    <source>
        <dbReference type="Proteomes" id="UP001346869"/>
    </source>
</evidence>
<reference evidence="1 2" key="2">
    <citation type="journal article" date="2023" name="Mol. Biol. Evol.">
        <title>Genomics of Secondarily Temperate Adaptation in the Only Non-Antarctic Icefish.</title>
        <authorList>
            <person name="Rivera-Colon A.G."/>
            <person name="Rayamajhi N."/>
            <person name="Minhas B.F."/>
            <person name="Madrigal G."/>
            <person name="Bilyk K.T."/>
            <person name="Yoon V."/>
            <person name="Hune M."/>
            <person name="Gregory S."/>
            <person name="Cheng C.H.C."/>
            <person name="Catchen J.M."/>
        </authorList>
    </citation>
    <scope>NUCLEOTIDE SEQUENCE [LARGE SCALE GENOMIC DNA]</scope>
    <source>
        <strain evidence="1">JMC-PN-2008</strain>
    </source>
</reference>
<sequence length="81" mass="9086">MRDKDLNRTVGIVSISKKSLRPAPTLCSWTAVVCREENHIRGERISIVFFRLKSVDAYRARGTWSVFKISSVMGLSLGTEG</sequence>
<reference evidence="1 2" key="1">
    <citation type="journal article" date="2023" name="Genes (Basel)">
        <title>Chromosome-Level Genome Assembly and Circadian Gene Repertoire of the Patagonia Blennie Eleginops maclovinus-The Closest Ancestral Proxy of Antarctic Cryonotothenioids.</title>
        <authorList>
            <person name="Cheng C.C."/>
            <person name="Rivera-Colon A.G."/>
            <person name="Minhas B.F."/>
            <person name="Wilson L."/>
            <person name="Rayamajhi N."/>
            <person name="Vargas-Chacoff L."/>
            <person name="Catchen J.M."/>
        </authorList>
    </citation>
    <scope>NUCLEOTIDE SEQUENCE [LARGE SCALE GENOMIC DNA]</scope>
    <source>
        <strain evidence="1">JMC-PN-2008</strain>
    </source>
</reference>
<dbReference type="AlphaFoldDB" id="A0AAN7XA86"/>
<evidence type="ECO:0000313" key="1">
    <source>
        <dbReference type="EMBL" id="KAK5857197.1"/>
    </source>
</evidence>
<proteinExistence type="predicted"/>
<keyword evidence="2" id="KW-1185">Reference proteome</keyword>
<name>A0AAN7XA86_ELEMC</name>
<organism evidence="1 2">
    <name type="scientific">Eleginops maclovinus</name>
    <name type="common">Patagonian blennie</name>
    <name type="synonym">Eleginus maclovinus</name>
    <dbReference type="NCBI Taxonomy" id="56733"/>
    <lineage>
        <taxon>Eukaryota</taxon>
        <taxon>Metazoa</taxon>
        <taxon>Chordata</taxon>
        <taxon>Craniata</taxon>
        <taxon>Vertebrata</taxon>
        <taxon>Euteleostomi</taxon>
        <taxon>Actinopterygii</taxon>
        <taxon>Neopterygii</taxon>
        <taxon>Teleostei</taxon>
        <taxon>Neoteleostei</taxon>
        <taxon>Acanthomorphata</taxon>
        <taxon>Eupercaria</taxon>
        <taxon>Perciformes</taxon>
        <taxon>Notothenioidei</taxon>
        <taxon>Eleginopidae</taxon>
        <taxon>Eleginops</taxon>
    </lineage>
</organism>
<gene>
    <name evidence="1" type="ORF">PBY51_010455</name>
</gene>
<dbReference type="EMBL" id="JAUZQC010000016">
    <property type="protein sequence ID" value="KAK5857197.1"/>
    <property type="molecule type" value="Genomic_DNA"/>
</dbReference>